<dbReference type="Pfam" id="PF10384">
    <property type="entry name" value="Scm3"/>
    <property type="match status" value="1"/>
</dbReference>
<dbReference type="Proteomes" id="UP001590950">
    <property type="component" value="Unassembled WGS sequence"/>
</dbReference>
<reference evidence="2 3" key="1">
    <citation type="submission" date="2024-09" db="EMBL/GenBank/DDBJ databases">
        <title>Rethinking Asexuality: The Enigmatic Case of Functional Sexual Genes in Lepraria (Stereocaulaceae).</title>
        <authorList>
            <person name="Doellman M."/>
            <person name="Sun Y."/>
            <person name="Barcenas-Pena A."/>
            <person name="Lumbsch H.T."/>
            <person name="Grewe F."/>
        </authorList>
    </citation>
    <scope>NUCLEOTIDE SEQUENCE [LARGE SCALE GENOMIC DNA]</scope>
    <source>
        <strain evidence="2 3">Mercado 3170</strain>
    </source>
</reference>
<proteinExistence type="predicted"/>
<dbReference type="InterPro" id="IPR018465">
    <property type="entry name" value="Scm3/HJURP"/>
</dbReference>
<protein>
    <recommendedName>
        <fullName evidence="4">Myb-like domain-containing protein</fullName>
    </recommendedName>
</protein>
<evidence type="ECO:0000313" key="2">
    <source>
        <dbReference type="EMBL" id="KAL2041320.1"/>
    </source>
</evidence>
<feature type="region of interest" description="Disordered" evidence="1">
    <location>
        <begin position="267"/>
        <end position="286"/>
    </location>
</feature>
<dbReference type="InterPro" id="IPR009072">
    <property type="entry name" value="Histone-fold"/>
</dbReference>
<evidence type="ECO:0000256" key="1">
    <source>
        <dbReference type="SAM" id="MobiDB-lite"/>
    </source>
</evidence>
<dbReference type="SUPFAM" id="SSF46689">
    <property type="entry name" value="Homeodomain-like"/>
    <property type="match status" value="1"/>
</dbReference>
<comment type="caution">
    <text evidence="2">The sequence shown here is derived from an EMBL/GenBank/DDBJ whole genome shotgun (WGS) entry which is preliminary data.</text>
</comment>
<name>A0ABR4A757_9LECA</name>
<gene>
    <name evidence="2" type="ORF">N7G274_005702</name>
</gene>
<dbReference type="EMBL" id="JBEFKJ010000017">
    <property type="protein sequence ID" value="KAL2041320.1"/>
    <property type="molecule type" value="Genomic_DNA"/>
</dbReference>
<feature type="region of interest" description="Disordered" evidence="1">
    <location>
        <begin position="81"/>
        <end position="102"/>
    </location>
</feature>
<accession>A0ABR4A757</accession>
<feature type="compositionally biased region" description="Polar residues" evidence="1">
    <location>
        <begin position="806"/>
        <end position="816"/>
    </location>
</feature>
<dbReference type="PANTHER" id="PTHR15992">
    <property type="entry name" value="HOLLIDAY JUNCTION RECOGNITION PROTEIN"/>
    <property type="match status" value="1"/>
</dbReference>
<feature type="compositionally biased region" description="Basic residues" evidence="1">
    <location>
        <begin position="850"/>
        <end position="859"/>
    </location>
</feature>
<evidence type="ECO:0000313" key="3">
    <source>
        <dbReference type="Proteomes" id="UP001590950"/>
    </source>
</evidence>
<feature type="compositionally biased region" description="Low complexity" evidence="1">
    <location>
        <begin position="90"/>
        <end position="102"/>
    </location>
</feature>
<evidence type="ECO:0008006" key="4">
    <source>
        <dbReference type="Google" id="ProtNLM"/>
    </source>
</evidence>
<dbReference type="Gene3D" id="1.10.20.10">
    <property type="entry name" value="Histone, subunit A"/>
    <property type="match status" value="1"/>
</dbReference>
<dbReference type="PANTHER" id="PTHR15992:SF5">
    <property type="entry name" value="HOLLIDAY JUNCTION RECOGNITION PROTEIN"/>
    <property type="match status" value="1"/>
</dbReference>
<organism evidence="2 3">
    <name type="scientific">Stereocaulon virgatum</name>
    <dbReference type="NCBI Taxonomy" id="373712"/>
    <lineage>
        <taxon>Eukaryota</taxon>
        <taxon>Fungi</taxon>
        <taxon>Dikarya</taxon>
        <taxon>Ascomycota</taxon>
        <taxon>Pezizomycotina</taxon>
        <taxon>Lecanoromycetes</taxon>
        <taxon>OSLEUM clade</taxon>
        <taxon>Lecanoromycetidae</taxon>
        <taxon>Lecanorales</taxon>
        <taxon>Lecanorineae</taxon>
        <taxon>Stereocaulaceae</taxon>
        <taxon>Stereocaulon</taxon>
    </lineage>
</organism>
<feature type="compositionally biased region" description="Polar residues" evidence="1">
    <location>
        <begin position="739"/>
        <end position="762"/>
    </location>
</feature>
<keyword evidence="3" id="KW-1185">Reference proteome</keyword>
<feature type="region of interest" description="Disordered" evidence="1">
    <location>
        <begin position="1"/>
        <end position="36"/>
    </location>
</feature>
<dbReference type="InterPro" id="IPR009057">
    <property type="entry name" value="Homeodomain-like_sf"/>
</dbReference>
<sequence length="882" mass="97993">MLDGTATKTSMERPLKRVRLSGNTDPETDLRRRRAQNDSRLKSIFESIFEKYGKDFEGVGDEIDMRTGEIVVNNGHILGMTGEKDAGDAGSSSEELESGYYSEDQDIETPVGYYELQDVGQKLDDSVHADLMAELEVSWRSDDDADSLMGAIEVEHPSIEANTILSVENAVSDSEEDELANSDFQWMTPRHIFAVAEGRWRRGKQKNEPFDDSTIELAWRATPISKLSPSSQRMPDVRPISIDDVQDDLDSEGEGVSLWAPEGKKLRRRRSRKSYPPTDQPLLEKREGYDTKIRPSHKSVPSQVSWQRYWTREDEKLLRKLKATTRLTYRDMQKYFPYRTKASIGLHWRIMMNREKASLELKASARPGSNPFSRSTTSFQVDKGDEQMTLGYNTSNGTKGTDFLPKTINSAVRDRTIDTEKLPDAFIDEYLIQPDESTQGAGVIGSVAVQPPPTVEGQREGLNIATATSVYSASGTGNHDSLLTLPVVQGSPRSACLNSLNAPIYQDDNIVPQLMIENSEEEALQTEIFMRETKTVIGTAVARLRGHCNTIGPIRPNRTEVREPIMSTAARHRSVEDDRRVRSQRCAQTLASKGFDVVSQPSNQGGRPKQGQIIREEIKFSPVFEEPTDDAPLSLQTASAAMPEICFPLQNPAVTPSPIVQEATKSPPVEYSPQEGQFRATSMEMYLTSEQLDATTLKPVTPEHVLQVLVPCSKSNAGSRGSKVPVHVTIDKWKPDLEVQSSESNSNRGEMAQQSPPESSSCAVKKDRPAVPISQSHIDKINTRNVRYDQLQCDSGGPPGHEIPDSQPSSMSTTVPRTPRSQERLAKRSAPLVPQSSGRGHPSVPPSPRTQKKSKRKRAIVNSFSSISEAMLDCSEDELSFM</sequence>
<feature type="region of interest" description="Disordered" evidence="1">
    <location>
        <begin position="735"/>
        <end position="859"/>
    </location>
</feature>